<dbReference type="AlphaFoldDB" id="K9Z6H5"/>
<accession>K9Z6H5</accession>
<evidence type="ECO:0000313" key="5">
    <source>
        <dbReference type="EMBL" id="AFZ54724.1"/>
    </source>
</evidence>
<dbReference type="InterPro" id="IPR007863">
    <property type="entry name" value="Peptidase_M16_C"/>
</dbReference>
<dbReference type="Proteomes" id="UP000010480">
    <property type="component" value="Chromosome"/>
</dbReference>
<reference evidence="6" key="1">
    <citation type="journal article" date="2013" name="Proc. Natl. Acad. Sci. U.S.A.">
        <title>Improving the coverage of the cyanobacterial phylum using diversity-driven genome sequencing.</title>
        <authorList>
            <person name="Shih P.M."/>
            <person name="Wu D."/>
            <person name="Latifi A."/>
            <person name="Axen S.D."/>
            <person name="Fewer D.P."/>
            <person name="Talla E."/>
            <person name="Calteau A."/>
            <person name="Cai F."/>
            <person name="Tandeau de Marsac N."/>
            <person name="Rippka R."/>
            <person name="Herdman M."/>
            <person name="Sivonen K."/>
            <person name="Coursin T."/>
            <person name="Laurent T."/>
            <person name="Goodwin L."/>
            <person name="Nolan M."/>
            <person name="Davenport K.W."/>
            <person name="Han C.S."/>
            <person name="Rubin E.M."/>
            <person name="Eisen J.A."/>
            <person name="Woyke T."/>
            <person name="Gugger M."/>
            <person name="Kerfeld C.A."/>
        </authorList>
    </citation>
    <scope>NUCLEOTIDE SEQUENCE [LARGE SCALE GENOMIC DNA]</scope>
    <source>
        <strain evidence="6">PCC 10605</strain>
    </source>
</reference>
<dbReference type="PANTHER" id="PTHR11851">
    <property type="entry name" value="METALLOPROTEASE"/>
    <property type="match status" value="1"/>
</dbReference>
<evidence type="ECO:0000259" key="3">
    <source>
        <dbReference type="Pfam" id="PF00675"/>
    </source>
</evidence>
<dbReference type="STRING" id="755178.Cyan10605_2650"/>
<name>K9Z6H5_CYAAP</name>
<dbReference type="OrthoDB" id="9811314at2"/>
<proteinExistence type="inferred from homology"/>
<evidence type="ECO:0000256" key="1">
    <source>
        <dbReference type="ARBA" id="ARBA00007261"/>
    </source>
</evidence>
<dbReference type="PROSITE" id="PS00143">
    <property type="entry name" value="INSULINASE"/>
    <property type="match status" value="1"/>
</dbReference>
<keyword evidence="5" id="KW-0378">Hydrolase</keyword>
<gene>
    <name evidence="5" type="ordered locus">Cyan10605_2650</name>
</gene>
<dbReference type="RefSeq" id="WP_015220447.1">
    <property type="nucleotide sequence ID" value="NC_019776.1"/>
</dbReference>
<dbReference type="GO" id="GO:0006508">
    <property type="term" value="P:proteolysis"/>
    <property type="evidence" value="ECO:0007669"/>
    <property type="project" value="InterPro"/>
</dbReference>
<dbReference type="GO" id="GO:0046872">
    <property type="term" value="F:metal ion binding"/>
    <property type="evidence" value="ECO:0007669"/>
    <property type="project" value="InterPro"/>
</dbReference>
<dbReference type="PANTHER" id="PTHR11851:SF49">
    <property type="entry name" value="MITOCHONDRIAL-PROCESSING PEPTIDASE SUBUNIT ALPHA"/>
    <property type="match status" value="1"/>
</dbReference>
<dbReference type="SUPFAM" id="SSF63411">
    <property type="entry name" value="LuxS/MPP-like metallohydrolase"/>
    <property type="match status" value="2"/>
</dbReference>
<feature type="domain" description="Peptidase M16 N-terminal" evidence="3">
    <location>
        <begin position="33"/>
        <end position="175"/>
    </location>
</feature>
<keyword evidence="6" id="KW-1185">Reference proteome</keyword>
<dbReference type="KEGG" id="can:Cyan10605_2650"/>
<dbReference type="Pfam" id="PF00675">
    <property type="entry name" value="Peptidase_M16"/>
    <property type="match status" value="1"/>
</dbReference>
<dbReference type="EC" id="3.4.24.64" evidence="5"/>
<evidence type="ECO:0000313" key="6">
    <source>
        <dbReference type="Proteomes" id="UP000010480"/>
    </source>
</evidence>
<feature type="domain" description="Peptidase M16 C-terminal" evidence="4">
    <location>
        <begin position="184"/>
        <end position="362"/>
    </location>
</feature>
<dbReference type="EMBL" id="CP003947">
    <property type="protein sequence ID" value="AFZ54724.1"/>
    <property type="molecule type" value="Genomic_DNA"/>
</dbReference>
<evidence type="ECO:0000259" key="4">
    <source>
        <dbReference type="Pfam" id="PF05193"/>
    </source>
</evidence>
<organism evidence="5 6">
    <name type="scientific">Cyanobacterium aponinum (strain PCC 10605)</name>
    <dbReference type="NCBI Taxonomy" id="755178"/>
    <lineage>
        <taxon>Bacteria</taxon>
        <taxon>Bacillati</taxon>
        <taxon>Cyanobacteriota</taxon>
        <taxon>Cyanophyceae</taxon>
        <taxon>Oscillatoriophycideae</taxon>
        <taxon>Chroococcales</taxon>
        <taxon>Geminocystaceae</taxon>
        <taxon>Cyanobacterium</taxon>
    </lineage>
</organism>
<protein>
    <submittedName>
        <fullName evidence="5">Processing peptidase</fullName>
        <ecNumber evidence="5">3.4.24.64</ecNumber>
    </submittedName>
</protein>
<dbReference type="InterPro" id="IPR001431">
    <property type="entry name" value="Pept_M16_Zn_BS"/>
</dbReference>
<dbReference type="InterPro" id="IPR050361">
    <property type="entry name" value="MPP/UQCRC_Complex"/>
</dbReference>
<dbReference type="Pfam" id="PF05193">
    <property type="entry name" value="Peptidase_M16_C"/>
    <property type="match status" value="1"/>
</dbReference>
<sequence>MILLTQPTICPQRRSNLDLNVIPFDNGLTLIHQQIPSSQVVVADVWVNAGVTSEPESWSGISHFLEHMIFKGTKNILPGDFDYVVENSGGCANAATSYDYTHFFLTTAPQYLPKTLPYLAEILLQAEIPEDEFYVERDVVLEEIRSSYDDYDWIILQTVATILYQHHPYRRSVLGEEPLLLENTPNRMRCYHRTHYQPENMNIVLVGNIDRCSATSLVERYFQDFSVRSECPTVNFDSEPPLVDIRREKLYLPRLENPRQVMAWAGPGIENLEGAIALDLLSIILAGGRTSRLVRKLKDELGLVFDICCHFSLQKHSSLFTVTAYLSGSHNLRVEELIRQEISRLQQEAITENELKNCQRILCHDYIFSTETPEQLSALYGYYQILDKANLALQYPHVVKNLTAEKLQGYARQYLSPEYYAICDAYPCRFSPKN</sequence>
<dbReference type="eggNOG" id="COG0612">
    <property type="taxonomic scope" value="Bacteria"/>
</dbReference>
<dbReference type="InterPro" id="IPR011249">
    <property type="entry name" value="Metalloenz_LuxS/M16"/>
</dbReference>
<evidence type="ECO:0000256" key="2">
    <source>
        <dbReference type="RuleBase" id="RU004447"/>
    </source>
</evidence>
<dbReference type="Gene3D" id="3.30.830.10">
    <property type="entry name" value="Metalloenzyme, LuxS/M16 peptidase-like"/>
    <property type="match status" value="2"/>
</dbReference>
<dbReference type="GO" id="GO:0004222">
    <property type="term" value="F:metalloendopeptidase activity"/>
    <property type="evidence" value="ECO:0007669"/>
    <property type="project" value="UniProtKB-EC"/>
</dbReference>
<dbReference type="HOGENOM" id="CLU_009902_3_2_3"/>
<dbReference type="InterPro" id="IPR011765">
    <property type="entry name" value="Pept_M16_N"/>
</dbReference>
<dbReference type="PATRIC" id="fig|755178.3.peg.2815"/>
<comment type="similarity">
    <text evidence="1 2">Belongs to the peptidase M16 family.</text>
</comment>